<name>A0AAP0MPY9_9ROSI</name>
<proteinExistence type="predicted"/>
<comment type="caution">
    <text evidence="2">The sequence shown here is derived from an EMBL/GenBank/DDBJ whole genome shotgun (WGS) entry which is preliminary data.</text>
</comment>
<evidence type="ECO:0000313" key="3">
    <source>
        <dbReference type="Proteomes" id="UP001428341"/>
    </source>
</evidence>
<sequence length="153" mass="17613">MAKRRRNEMGMKLRRRRNHDSPTDMKPATSCGPQSTDQRRQRWWMIMAVMFSTLESSTNGDGKRRRQKATIKVKFDNNLSGSNTNRHHIVCSLLVILMTLSSSSAFPPANELRPETFAYSSNQLLTPQFPDLRRSIYLLLVAKGQKETDEIEV</sequence>
<evidence type="ECO:0000256" key="1">
    <source>
        <dbReference type="SAM" id="MobiDB-lite"/>
    </source>
</evidence>
<organism evidence="2 3">
    <name type="scientific">Citrus x changshan-huyou</name>
    <dbReference type="NCBI Taxonomy" id="2935761"/>
    <lineage>
        <taxon>Eukaryota</taxon>
        <taxon>Viridiplantae</taxon>
        <taxon>Streptophyta</taxon>
        <taxon>Embryophyta</taxon>
        <taxon>Tracheophyta</taxon>
        <taxon>Spermatophyta</taxon>
        <taxon>Magnoliopsida</taxon>
        <taxon>eudicotyledons</taxon>
        <taxon>Gunneridae</taxon>
        <taxon>Pentapetalae</taxon>
        <taxon>rosids</taxon>
        <taxon>malvids</taxon>
        <taxon>Sapindales</taxon>
        <taxon>Rutaceae</taxon>
        <taxon>Aurantioideae</taxon>
        <taxon>Citrus</taxon>
    </lineage>
</organism>
<evidence type="ECO:0000313" key="2">
    <source>
        <dbReference type="EMBL" id="KAK9214971.1"/>
    </source>
</evidence>
<feature type="region of interest" description="Disordered" evidence="1">
    <location>
        <begin position="1"/>
        <end position="37"/>
    </location>
</feature>
<dbReference type="AlphaFoldDB" id="A0AAP0MPY9"/>
<accession>A0AAP0MPY9</accession>
<gene>
    <name evidence="2" type="ORF">WN944_006974</name>
</gene>
<feature type="compositionally biased region" description="Basic residues" evidence="1">
    <location>
        <begin position="1"/>
        <end position="18"/>
    </location>
</feature>
<protein>
    <submittedName>
        <fullName evidence="2">Uncharacterized protein</fullName>
    </submittedName>
</protein>
<dbReference type="Proteomes" id="UP001428341">
    <property type="component" value="Unassembled WGS sequence"/>
</dbReference>
<dbReference type="EMBL" id="JBCGBO010000003">
    <property type="protein sequence ID" value="KAK9214971.1"/>
    <property type="molecule type" value="Genomic_DNA"/>
</dbReference>
<keyword evidence="3" id="KW-1185">Reference proteome</keyword>
<reference evidence="2 3" key="1">
    <citation type="submission" date="2024-05" db="EMBL/GenBank/DDBJ databases">
        <title>Haplotype-resolved chromosome-level genome assembly of Huyou (Citrus changshanensis).</title>
        <authorList>
            <person name="Miao C."/>
            <person name="Chen W."/>
            <person name="Wu Y."/>
            <person name="Wang L."/>
            <person name="Zhao S."/>
            <person name="Grierson D."/>
            <person name="Xu C."/>
            <person name="Chen K."/>
        </authorList>
    </citation>
    <scope>NUCLEOTIDE SEQUENCE [LARGE SCALE GENOMIC DNA]</scope>
    <source>
        <strain evidence="2">01-14</strain>
        <tissue evidence="2">Leaf</tissue>
    </source>
</reference>